<name>A0A1H7NKA4_9SPHI</name>
<evidence type="ECO:0000313" key="9">
    <source>
        <dbReference type="EMBL" id="SEL23814.1"/>
    </source>
</evidence>
<feature type="domain" description="RagB/SusD" evidence="7">
    <location>
        <begin position="350"/>
        <end position="460"/>
    </location>
</feature>
<feature type="signal peptide" evidence="6">
    <location>
        <begin position="1"/>
        <end position="22"/>
    </location>
</feature>
<feature type="domain" description="SusD-like N-terminal" evidence="8">
    <location>
        <begin position="29"/>
        <end position="235"/>
    </location>
</feature>
<dbReference type="CDD" id="cd08977">
    <property type="entry name" value="SusD"/>
    <property type="match status" value="1"/>
</dbReference>
<comment type="subcellular location">
    <subcellularLocation>
        <location evidence="1">Cell outer membrane</location>
    </subcellularLocation>
</comment>
<evidence type="ECO:0000256" key="3">
    <source>
        <dbReference type="ARBA" id="ARBA00022729"/>
    </source>
</evidence>
<dbReference type="PROSITE" id="PS51257">
    <property type="entry name" value="PROKAR_LIPOPROTEIN"/>
    <property type="match status" value="1"/>
</dbReference>
<dbReference type="GO" id="GO:0009279">
    <property type="term" value="C:cell outer membrane"/>
    <property type="evidence" value="ECO:0007669"/>
    <property type="project" value="UniProtKB-SubCell"/>
</dbReference>
<keyword evidence="5" id="KW-0998">Cell outer membrane</keyword>
<keyword evidence="10" id="KW-1185">Reference proteome</keyword>
<evidence type="ECO:0000256" key="4">
    <source>
        <dbReference type="ARBA" id="ARBA00023136"/>
    </source>
</evidence>
<dbReference type="EMBL" id="FNZR01000004">
    <property type="protein sequence ID" value="SEL23814.1"/>
    <property type="molecule type" value="Genomic_DNA"/>
</dbReference>
<keyword evidence="4" id="KW-0472">Membrane</keyword>
<sequence length="467" mass="53171">MKRKTNMNYALVVLSASIMLIAASCEKGFLEKKPDSSIVLLSSIEDLWNLLDNYQVMNYTSSLPQLSADEYFIINDDVFDGLIRETQRNAYIWADNPYGSETTVASWNYPYTGIFYANSVLDALESTRFSYFPVAEKNPVKGSALFMRAYLFFDLLRTFAPIYDPATANTDSGIPIRLQSGIDYTAKRSSVAASYDQIFNDLESAKGLLPNATSPSYLNRPSVCAVYALMARIHLERAEYELASRYADSALTLKNTLIDFNSLDSLSERPFANAPDEVIYYTQQIGEFNTTQYSINTQGYIGIDPELLRLYSSEDLRTAIYFQRNSLGNFNVKRGYATGIYPFTGLAVDELYLIRAEALARIGNSQSASEVLDELLVKRYLPGAYPGTADLAPEDLLDRILEERRKELVWRGTRWHDLRRLNKEGREIHLYRTVHGQQHHLLPNDPRYTFPIPPEEIQLSDIEQNRH</sequence>
<proteinExistence type="inferred from homology"/>
<evidence type="ECO:0000256" key="6">
    <source>
        <dbReference type="SAM" id="SignalP"/>
    </source>
</evidence>
<comment type="similarity">
    <text evidence="2">Belongs to the SusD family.</text>
</comment>
<dbReference type="Proteomes" id="UP000198916">
    <property type="component" value="Unassembled WGS sequence"/>
</dbReference>
<dbReference type="Gene3D" id="1.25.40.390">
    <property type="match status" value="1"/>
</dbReference>
<protein>
    <submittedName>
        <fullName evidence="9">RagB/SusD domain-containing protein</fullName>
    </submittedName>
</protein>
<dbReference type="AlphaFoldDB" id="A0A1H7NKA4"/>
<dbReference type="OrthoDB" id="653598at2"/>
<organism evidence="9 10">
    <name type="scientific">Parapedobacter koreensis</name>
    <dbReference type="NCBI Taxonomy" id="332977"/>
    <lineage>
        <taxon>Bacteria</taxon>
        <taxon>Pseudomonadati</taxon>
        <taxon>Bacteroidota</taxon>
        <taxon>Sphingobacteriia</taxon>
        <taxon>Sphingobacteriales</taxon>
        <taxon>Sphingobacteriaceae</taxon>
        <taxon>Parapedobacter</taxon>
    </lineage>
</organism>
<evidence type="ECO:0000256" key="5">
    <source>
        <dbReference type="ARBA" id="ARBA00023237"/>
    </source>
</evidence>
<keyword evidence="3 6" id="KW-0732">Signal</keyword>
<accession>A0A1H7NKA4</accession>
<evidence type="ECO:0000256" key="1">
    <source>
        <dbReference type="ARBA" id="ARBA00004442"/>
    </source>
</evidence>
<reference evidence="10" key="1">
    <citation type="submission" date="2016-10" db="EMBL/GenBank/DDBJ databases">
        <authorList>
            <person name="Varghese N."/>
            <person name="Submissions S."/>
        </authorList>
    </citation>
    <scope>NUCLEOTIDE SEQUENCE [LARGE SCALE GENOMIC DNA]</scope>
    <source>
        <strain evidence="10">Jip14</strain>
    </source>
</reference>
<feature type="chain" id="PRO_5011525359" evidence="6">
    <location>
        <begin position="23"/>
        <end position="467"/>
    </location>
</feature>
<dbReference type="InterPro" id="IPR012944">
    <property type="entry name" value="SusD_RagB_dom"/>
</dbReference>
<evidence type="ECO:0000259" key="7">
    <source>
        <dbReference type="Pfam" id="PF07980"/>
    </source>
</evidence>
<dbReference type="InterPro" id="IPR011990">
    <property type="entry name" value="TPR-like_helical_dom_sf"/>
</dbReference>
<evidence type="ECO:0000256" key="2">
    <source>
        <dbReference type="ARBA" id="ARBA00006275"/>
    </source>
</evidence>
<dbReference type="InterPro" id="IPR033985">
    <property type="entry name" value="SusD-like_N"/>
</dbReference>
<dbReference type="Pfam" id="PF07980">
    <property type="entry name" value="SusD_RagB"/>
    <property type="match status" value="1"/>
</dbReference>
<dbReference type="RefSeq" id="WP_090605488.1">
    <property type="nucleotide sequence ID" value="NZ_FNZR01000004.1"/>
</dbReference>
<gene>
    <name evidence="9" type="ORF">SAMN05421740_10416</name>
</gene>
<evidence type="ECO:0000259" key="8">
    <source>
        <dbReference type="Pfam" id="PF14322"/>
    </source>
</evidence>
<dbReference type="STRING" id="332977.SAMN05421740_10416"/>
<dbReference type="Pfam" id="PF14322">
    <property type="entry name" value="SusD-like_3"/>
    <property type="match status" value="1"/>
</dbReference>
<dbReference type="SUPFAM" id="SSF48452">
    <property type="entry name" value="TPR-like"/>
    <property type="match status" value="1"/>
</dbReference>
<evidence type="ECO:0000313" key="10">
    <source>
        <dbReference type="Proteomes" id="UP000198916"/>
    </source>
</evidence>